<evidence type="ECO:0000256" key="1">
    <source>
        <dbReference type="SAM" id="MobiDB-lite"/>
    </source>
</evidence>
<organism evidence="3 4">
    <name type="scientific">Gracilimonas mengyeensis</name>
    <dbReference type="NCBI Taxonomy" id="1302730"/>
    <lineage>
        <taxon>Bacteria</taxon>
        <taxon>Pseudomonadati</taxon>
        <taxon>Balneolota</taxon>
        <taxon>Balneolia</taxon>
        <taxon>Balneolales</taxon>
        <taxon>Balneolaceae</taxon>
        <taxon>Gracilimonas</taxon>
    </lineage>
</organism>
<feature type="transmembrane region" description="Helical" evidence="2">
    <location>
        <begin position="301"/>
        <end position="323"/>
    </location>
</feature>
<gene>
    <name evidence="3" type="ORF">SAMN06265219_105112</name>
</gene>
<sequence>MATKSKAAGNYWLIIIISTIIASLVAGFFLIYVPENEERITERNFRELNRVSDNLRTRAKSLIKNARNVVKEKSVGNYIFCGLSKLEKGDTSKVFLNVESHLNNEINRFNSDISFRELSVERIKAHNDESFSENKIELHINTPDYTSVLYSDRIGLNEISGNTRIFCEKTESGVPDSTHTDSVLSNESKTHLSYKIEIATPNLVGDLLHFDFFESFILTTKDWLIYESNPQGTMFYEEFSDSLAGTAQTRNARVRTVAVNGVEYKAFVRPIHISKSQHWNLVGFIRADEFRSESWKISRKWSLILLVVSVLVLLALPLIKLNTINDQEKVNTRDIVLAYFSIISLTSLLTIVIYFLYVFNMSEVQNKESLEYLEAEIKGTFAEEYYDIADFLVRMEAAGAENMSDSNEAHSPFDEANNHEHFFWTYPFLEDYFVIDSSGAQEKKWTVRKHRTPKFNVKNRGYVDRLFQETGYKTGGCPSAQMFLESIVSYNTGQQLAVITRKQKCSNRIFGITSKLYSLYDTVLPYGYQFSVIDKSGLVHFHSDSDKNLNENFFEEVKDTEAVRQRIHNNNLGYTSISYHGSQSAASFSRLHEELPFYLVLIGDKSTQLGVFSRVIRITISIIILLILLFMGVVYLKAYLKHKPPSYDSWLRPISMQKQLKYEQGWGVVFFLCVLIPLLIFNYSYNRETFTLNKLKEIKTAELLNKKEIANKEYIAWLGEELCANKFQTLANIHSKRMNMGEGKGNYMFKKKILPEYSMAGQPVFYSFSEFDHEMDNAFRAYKERTLFMGMQEVTRTVKNRVTHNPELTRLNFASVGTWLNKNFGGMVFTLLALLVLLLGAIKIFRRVKKRLFKVQIQKMEDWDWECKMEKVTDAPLRLFLVDVTGEAFSNDVSSTEVKQVEWSSYAGNPKSDEDEKIREIRVSNFPASFEEISKEDAIAMKELLSSYKEKKITVICKQSPLLLIEEAERAKEKEYMVKTEKSGKVKEQESKGGQKEELQNQESEIDKTEEVPETIDLYSSLLEFLSTFDTYYKPICFTDEEREEACNKKLKTRMKFQKRFVSLDKNEQYLLYDLAEDGIINTKNTGVINALFKKGLIKGKSKDKHKDKSQDGLKNGSDNNKSQNGSEHLILTQFYFYDDDEEAVNKKKEEDQEQEKAAKECTDRATFRQFILDTFDESALKAIKSEVESKSSWARYRTFILLVMGGLFLFILFTQQQYLNEIVAIVTSLIAIFGAIAKLTNVPSMFGKRAE</sequence>
<keyword evidence="2" id="KW-1133">Transmembrane helix</keyword>
<evidence type="ECO:0008006" key="5">
    <source>
        <dbReference type="Google" id="ProtNLM"/>
    </source>
</evidence>
<dbReference type="Proteomes" id="UP000317557">
    <property type="component" value="Unassembled WGS sequence"/>
</dbReference>
<feature type="transmembrane region" description="Helical" evidence="2">
    <location>
        <begin position="1223"/>
        <end position="1241"/>
    </location>
</feature>
<proteinExistence type="predicted"/>
<keyword evidence="2" id="KW-0812">Transmembrane</keyword>
<dbReference type="AlphaFoldDB" id="A0A521CFM3"/>
<feature type="transmembrane region" description="Helical" evidence="2">
    <location>
        <begin position="12"/>
        <end position="33"/>
    </location>
</feature>
<feature type="transmembrane region" description="Helical" evidence="2">
    <location>
        <begin position="335"/>
        <end position="359"/>
    </location>
</feature>
<feature type="transmembrane region" description="Helical" evidence="2">
    <location>
        <begin position="615"/>
        <end position="636"/>
    </location>
</feature>
<name>A0A521CFM3_9BACT</name>
<evidence type="ECO:0000313" key="4">
    <source>
        <dbReference type="Proteomes" id="UP000317557"/>
    </source>
</evidence>
<feature type="transmembrane region" description="Helical" evidence="2">
    <location>
        <begin position="1200"/>
        <end position="1217"/>
    </location>
</feature>
<protein>
    <recommendedName>
        <fullName evidence="5">Cache domain-containing protein</fullName>
    </recommendedName>
</protein>
<feature type="region of interest" description="Disordered" evidence="1">
    <location>
        <begin position="979"/>
        <end position="1010"/>
    </location>
</feature>
<feature type="transmembrane region" description="Helical" evidence="2">
    <location>
        <begin position="665"/>
        <end position="685"/>
    </location>
</feature>
<dbReference type="EMBL" id="FXTP01000005">
    <property type="protein sequence ID" value="SMO58219.1"/>
    <property type="molecule type" value="Genomic_DNA"/>
</dbReference>
<evidence type="ECO:0000313" key="3">
    <source>
        <dbReference type="EMBL" id="SMO58219.1"/>
    </source>
</evidence>
<evidence type="ECO:0000256" key="2">
    <source>
        <dbReference type="SAM" id="Phobius"/>
    </source>
</evidence>
<accession>A0A521CFM3</accession>
<keyword evidence="2" id="KW-0472">Membrane</keyword>
<reference evidence="3 4" key="1">
    <citation type="submission" date="2017-05" db="EMBL/GenBank/DDBJ databases">
        <authorList>
            <person name="Varghese N."/>
            <person name="Submissions S."/>
        </authorList>
    </citation>
    <scope>NUCLEOTIDE SEQUENCE [LARGE SCALE GENOMIC DNA]</scope>
    <source>
        <strain evidence="3 4">DSM 21985</strain>
    </source>
</reference>
<keyword evidence="4" id="KW-1185">Reference proteome</keyword>
<feature type="transmembrane region" description="Helical" evidence="2">
    <location>
        <begin position="824"/>
        <end position="845"/>
    </location>
</feature>
<dbReference type="RefSeq" id="WP_221930268.1">
    <property type="nucleotide sequence ID" value="NZ_FXTP01000005.1"/>
</dbReference>
<feature type="region of interest" description="Disordered" evidence="1">
    <location>
        <begin position="1102"/>
        <end position="1125"/>
    </location>
</feature>